<dbReference type="Proteomes" id="UP001285441">
    <property type="component" value="Unassembled WGS sequence"/>
</dbReference>
<sequence length="84" mass="9207">MLSRRSRPLVLPLSSLRLGPCLLEPGTGGEGPFSLARSERSLQEPRHVLAHLSCSMTSAPRKSISPKNLQCNPHWTAIFETQAT</sequence>
<gene>
    <name evidence="1" type="ORF">B0H63DRAFT_17945</name>
</gene>
<proteinExistence type="predicted"/>
<dbReference type="AlphaFoldDB" id="A0AAE0P511"/>
<dbReference type="EMBL" id="JAULSW010000001">
    <property type="protein sequence ID" value="KAK3393447.1"/>
    <property type="molecule type" value="Genomic_DNA"/>
</dbReference>
<reference evidence="1" key="2">
    <citation type="submission" date="2023-06" db="EMBL/GenBank/DDBJ databases">
        <authorList>
            <consortium name="Lawrence Berkeley National Laboratory"/>
            <person name="Haridas S."/>
            <person name="Hensen N."/>
            <person name="Bonometti L."/>
            <person name="Westerberg I."/>
            <person name="Brannstrom I.O."/>
            <person name="Guillou S."/>
            <person name="Cros-Aarteil S."/>
            <person name="Calhoun S."/>
            <person name="Kuo A."/>
            <person name="Mondo S."/>
            <person name="Pangilinan J."/>
            <person name="Riley R."/>
            <person name="LaButti K."/>
            <person name="Andreopoulos B."/>
            <person name="Lipzen A."/>
            <person name="Chen C."/>
            <person name="Yanf M."/>
            <person name="Daum C."/>
            <person name="Ng V."/>
            <person name="Clum A."/>
            <person name="Steindorff A."/>
            <person name="Ohm R."/>
            <person name="Martin F."/>
            <person name="Silar P."/>
            <person name="Natvig D."/>
            <person name="Lalanne C."/>
            <person name="Gautier V."/>
            <person name="Ament-velasquez S.L."/>
            <person name="Kruys A."/>
            <person name="Hutchinson M.I."/>
            <person name="Powell A.J."/>
            <person name="Barry K."/>
            <person name="Miller A.N."/>
            <person name="Grigoriev I.V."/>
            <person name="Debuchy R."/>
            <person name="Gladieux P."/>
            <person name="Thoren M.H."/>
            <person name="Johannesson H."/>
        </authorList>
    </citation>
    <scope>NUCLEOTIDE SEQUENCE</scope>
    <source>
        <strain evidence="1">CBS 232.78</strain>
    </source>
</reference>
<evidence type="ECO:0000313" key="1">
    <source>
        <dbReference type="EMBL" id="KAK3393447.1"/>
    </source>
</evidence>
<comment type="caution">
    <text evidence="1">The sequence shown here is derived from an EMBL/GenBank/DDBJ whole genome shotgun (WGS) entry which is preliminary data.</text>
</comment>
<accession>A0AAE0P511</accession>
<evidence type="ECO:0000313" key="2">
    <source>
        <dbReference type="Proteomes" id="UP001285441"/>
    </source>
</evidence>
<keyword evidence="2" id="KW-1185">Reference proteome</keyword>
<reference evidence="1" key="1">
    <citation type="journal article" date="2023" name="Mol. Phylogenet. Evol.">
        <title>Genome-scale phylogeny and comparative genomics of the fungal order Sordariales.</title>
        <authorList>
            <person name="Hensen N."/>
            <person name="Bonometti L."/>
            <person name="Westerberg I."/>
            <person name="Brannstrom I.O."/>
            <person name="Guillou S."/>
            <person name="Cros-Aarteil S."/>
            <person name="Calhoun S."/>
            <person name="Haridas S."/>
            <person name="Kuo A."/>
            <person name="Mondo S."/>
            <person name="Pangilinan J."/>
            <person name="Riley R."/>
            <person name="LaButti K."/>
            <person name="Andreopoulos B."/>
            <person name="Lipzen A."/>
            <person name="Chen C."/>
            <person name="Yan M."/>
            <person name="Daum C."/>
            <person name="Ng V."/>
            <person name="Clum A."/>
            <person name="Steindorff A."/>
            <person name="Ohm R.A."/>
            <person name="Martin F."/>
            <person name="Silar P."/>
            <person name="Natvig D.O."/>
            <person name="Lalanne C."/>
            <person name="Gautier V."/>
            <person name="Ament-Velasquez S.L."/>
            <person name="Kruys A."/>
            <person name="Hutchinson M.I."/>
            <person name="Powell A.J."/>
            <person name="Barry K."/>
            <person name="Miller A.N."/>
            <person name="Grigoriev I.V."/>
            <person name="Debuchy R."/>
            <person name="Gladieux P."/>
            <person name="Hiltunen Thoren M."/>
            <person name="Johannesson H."/>
        </authorList>
    </citation>
    <scope>NUCLEOTIDE SEQUENCE</scope>
    <source>
        <strain evidence="1">CBS 232.78</strain>
    </source>
</reference>
<organism evidence="1 2">
    <name type="scientific">Podospora didyma</name>
    <dbReference type="NCBI Taxonomy" id="330526"/>
    <lineage>
        <taxon>Eukaryota</taxon>
        <taxon>Fungi</taxon>
        <taxon>Dikarya</taxon>
        <taxon>Ascomycota</taxon>
        <taxon>Pezizomycotina</taxon>
        <taxon>Sordariomycetes</taxon>
        <taxon>Sordariomycetidae</taxon>
        <taxon>Sordariales</taxon>
        <taxon>Podosporaceae</taxon>
        <taxon>Podospora</taxon>
    </lineage>
</organism>
<protein>
    <submittedName>
        <fullName evidence="1">Uncharacterized protein</fullName>
    </submittedName>
</protein>
<name>A0AAE0P511_9PEZI</name>